<protein>
    <submittedName>
        <fullName evidence="4">Tetratricopeptide repeat protein</fullName>
    </submittedName>
</protein>
<dbReference type="SUPFAM" id="SSF48452">
    <property type="entry name" value="TPR-like"/>
    <property type="match status" value="1"/>
</dbReference>
<evidence type="ECO:0000313" key="5">
    <source>
        <dbReference type="Proteomes" id="UP001500547"/>
    </source>
</evidence>
<evidence type="ECO:0000313" key="4">
    <source>
        <dbReference type="EMBL" id="GAA5170063.1"/>
    </source>
</evidence>
<organism evidence="4 5">
    <name type="scientific">Viridibacterium curvum</name>
    <dbReference type="NCBI Taxonomy" id="1101404"/>
    <lineage>
        <taxon>Bacteria</taxon>
        <taxon>Pseudomonadati</taxon>
        <taxon>Pseudomonadota</taxon>
        <taxon>Betaproteobacteria</taxon>
        <taxon>Rhodocyclales</taxon>
        <taxon>Rhodocyclaceae</taxon>
        <taxon>Viridibacterium</taxon>
    </lineage>
</organism>
<dbReference type="InterPro" id="IPR019734">
    <property type="entry name" value="TPR_rpt"/>
</dbReference>
<keyword evidence="2 3" id="KW-0802">TPR repeat</keyword>
<dbReference type="Gene3D" id="3.40.50.2000">
    <property type="entry name" value="Glycogen Phosphorylase B"/>
    <property type="match status" value="1"/>
</dbReference>
<dbReference type="InterPro" id="IPR011990">
    <property type="entry name" value="TPR-like_helical_dom_sf"/>
</dbReference>
<reference evidence="5" key="1">
    <citation type="journal article" date="2019" name="Int. J. Syst. Evol. Microbiol.">
        <title>The Global Catalogue of Microorganisms (GCM) 10K type strain sequencing project: providing services to taxonomists for standard genome sequencing and annotation.</title>
        <authorList>
            <consortium name="The Broad Institute Genomics Platform"/>
            <consortium name="The Broad Institute Genome Sequencing Center for Infectious Disease"/>
            <person name="Wu L."/>
            <person name="Ma J."/>
        </authorList>
    </citation>
    <scope>NUCLEOTIDE SEQUENCE [LARGE SCALE GENOMIC DNA]</scope>
    <source>
        <strain evidence="5">JCM 18715</strain>
    </source>
</reference>
<keyword evidence="5" id="KW-1185">Reference proteome</keyword>
<dbReference type="Pfam" id="PF13432">
    <property type="entry name" value="TPR_16"/>
    <property type="match status" value="1"/>
</dbReference>
<name>A0ABP9R0N6_9RHOO</name>
<dbReference type="PROSITE" id="PS50293">
    <property type="entry name" value="TPR_REGION"/>
    <property type="match status" value="1"/>
</dbReference>
<accession>A0ABP9R0N6</accession>
<evidence type="ECO:0000256" key="2">
    <source>
        <dbReference type="ARBA" id="ARBA00022803"/>
    </source>
</evidence>
<dbReference type="SUPFAM" id="SSF53756">
    <property type="entry name" value="UDP-Glycosyltransferase/glycogen phosphorylase"/>
    <property type="match status" value="1"/>
</dbReference>
<evidence type="ECO:0000256" key="3">
    <source>
        <dbReference type="PROSITE-ProRule" id="PRU00339"/>
    </source>
</evidence>
<comment type="caution">
    <text evidence="4">The sequence shown here is derived from an EMBL/GenBank/DDBJ whole genome shotgun (WGS) entry which is preliminary data.</text>
</comment>
<proteinExistence type="predicted"/>
<gene>
    <name evidence="4" type="ORF">GCM10025770_32490</name>
</gene>
<dbReference type="Proteomes" id="UP001500547">
    <property type="component" value="Unassembled WGS sequence"/>
</dbReference>
<evidence type="ECO:0000256" key="1">
    <source>
        <dbReference type="ARBA" id="ARBA00022737"/>
    </source>
</evidence>
<feature type="repeat" description="TPR" evidence="3">
    <location>
        <begin position="24"/>
        <end position="57"/>
    </location>
</feature>
<dbReference type="InterPro" id="IPR050498">
    <property type="entry name" value="Ycf3"/>
</dbReference>
<sequence>MALRRGEEALQDCSRAIALEPGIAEAWNNRGILLQDARRFEEARSDYEQAIRISPSYADAHWNIARCCLLQGDYKRGWAEYEWRWQRPAFTSPQRNFAQPQWQGEDLVGRRVLLHAEQGLGDSLQCLRYVPLLVERGATVWLEVQGALKPLLQGLPGVAGVLASGEALPSFDLHCPLLSLPLAFGTTVETVPPVQPLSVDAELKEAWVVRLGPRHGLRVGLVWSGNPSQQDNDLRSLPLADLVAAMPKGVELISLQKELRTDVERQIVASGQVRHFGDFLRDFADTAALMGEVDMVVSVCTSVAHLAGVMKVQLEVMLQYAHDWRWLLDREDSPWYPSARLHRQVVQGDWQPVLAGVANAVRQRLT</sequence>
<dbReference type="PANTHER" id="PTHR44858">
    <property type="entry name" value="TETRATRICOPEPTIDE REPEAT PROTEIN 6"/>
    <property type="match status" value="1"/>
</dbReference>
<dbReference type="PROSITE" id="PS50005">
    <property type="entry name" value="TPR"/>
    <property type="match status" value="1"/>
</dbReference>
<dbReference type="Gene3D" id="1.25.40.10">
    <property type="entry name" value="Tetratricopeptide repeat domain"/>
    <property type="match status" value="1"/>
</dbReference>
<dbReference type="EMBL" id="BAABLD010000015">
    <property type="protein sequence ID" value="GAA5170063.1"/>
    <property type="molecule type" value="Genomic_DNA"/>
</dbReference>
<dbReference type="SMART" id="SM00028">
    <property type="entry name" value="TPR"/>
    <property type="match status" value="1"/>
</dbReference>
<dbReference type="PANTHER" id="PTHR44858:SF1">
    <property type="entry name" value="UDP-N-ACETYLGLUCOSAMINE--PEPTIDE N-ACETYLGLUCOSAMINYLTRANSFERASE SPINDLY-RELATED"/>
    <property type="match status" value="1"/>
</dbReference>
<keyword evidence="1" id="KW-0677">Repeat</keyword>